<reference evidence="1 2" key="1">
    <citation type="submission" date="2016-02" db="EMBL/GenBank/DDBJ databases">
        <title>Genome analysis of coral dinoflagellate symbionts highlights evolutionary adaptations to a symbiotic lifestyle.</title>
        <authorList>
            <person name="Aranda M."/>
            <person name="Li Y."/>
            <person name="Liew Y.J."/>
            <person name="Baumgarten S."/>
            <person name="Simakov O."/>
            <person name="Wilson M."/>
            <person name="Piel J."/>
            <person name="Ashoor H."/>
            <person name="Bougouffa S."/>
            <person name="Bajic V.B."/>
            <person name="Ryu T."/>
            <person name="Ravasi T."/>
            <person name="Bayer T."/>
            <person name="Micklem G."/>
            <person name="Kim H."/>
            <person name="Bhak J."/>
            <person name="Lajeunesse T.C."/>
            <person name="Voolstra C.R."/>
        </authorList>
    </citation>
    <scope>NUCLEOTIDE SEQUENCE [LARGE SCALE GENOMIC DNA]</scope>
    <source>
        <strain evidence="1 2">CCMP2467</strain>
    </source>
</reference>
<keyword evidence="2" id="KW-1185">Reference proteome</keyword>
<sequence length="107" mass="11739">MLEAARLDKRHRVAVQALSERALLALLLPHFRAHAGRAQGLILMLEEASAEMGEEDTDISQLSRKLESLLSRMSLASLVGLISSRSFENGLSMRVQAELNRLRSAAG</sequence>
<dbReference type="OrthoDB" id="434249at2759"/>
<protein>
    <submittedName>
        <fullName evidence="1">Uncharacterized protein</fullName>
    </submittedName>
</protein>
<organism evidence="1 2">
    <name type="scientific">Symbiodinium microadriaticum</name>
    <name type="common">Dinoflagellate</name>
    <name type="synonym">Zooxanthella microadriatica</name>
    <dbReference type="NCBI Taxonomy" id="2951"/>
    <lineage>
        <taxon>Eukaryota</taxon>
        <taxon>Sar</taxon>
        <taxon>Alveolata</taxon>
        <taxon>Dinophyceae</taxon>
        <taxon>Suessiales</taxon>
        <taxon>Symbiodiniaceae</taxon>
        <taxon>Symbiodinium</taxon>
    </lineage>
</organism>
<accession>A0A1Q9CSQ5</accession>
<evidence type="ECO:0000313" key="1">
    <source>
        <dbReference type="EMBL" id="OLP85935.1"/>
    </source>
</evidence>
<dbReference type="Proteomes" id="UP000186817">
    <property type="component" value="Unassembled WGS sequence"/>
</dbReference>
<name>A0A1Q9CSQ5_SYMMI</name>
<dbReference type="AlphaFoldDB" id="A0A1Q9CSQ5"/>
<dbReference type="EMBL" id="LSRX01000948">
    <property type="protein sequence ID" value="OLP85935.1"/>
    <property type="molecule type" value="Genomic_DNA"/>
</dbReference>
<gene>
    <name evidence="1" type="ORF">AK812_SmicGene33027</name>
</gene>
<comment type="caution">
    <text evidence="1">The sequence shown here is derived from an EMBL/GenBank/DDBJ whole genome shotgun (WGS) entry which is preliminary data.</text>
</comment>
<proteinExistence type="predicted"/>
<evidence type="ECO:0000313" key="2">
    <source>
        <dbReference type="Proteomes" id="UP000186817"/>
    </source>
</evidence>